<evidence type="ECO:0000313" key="3">
    <source>
        <dbReference type="Proteomes" id="UP000322699"/>
    </source>
</evidence>
<accession>A0A5B1C951</accession>
<gene>
    <name evidence="2" type="ORF">LF1_56180</name>
</gene>
<protein>
    <submittedName>
        <fullName evidence="2">Uncharacterized protein</fullName>
    </submittedName>
</protein>
<feature type="chain" id="PRO_5022992188" evidence="1">
    <location>
        <begin position="24"/>
        <end position="175"/>
    </location>
</feature>
<dbReference type="EMBL" id="VRLW01000005">
    <property type="protein sequence ID" value="KAA1257056.1"/>
    <property type="molecule type" value="Genomic_DNA"/>
</dbReference>
<dbReference type="Proteomes" id="UP000322699">
    <property type="component" value="Unassembled WGS sequence"/>
</dbReference>
<dbReference type="RefSeq" id="WP_068266954.1">
    <property type="nucleotide sequence ID" value="NZ_LWSK01000141.1"/>
</dbReference>
<evidence type="ECO:0000256" key="1">
    <source>
        <dbReference type="SAM" id="SignalP"/>
    </source>
</evidence>
<reference evidence="2 3" key="1">
    <citation type="submission" date="2019-08" db="EMBL/GenBank/DDBJ databases">
        <title>Deep-cultivation of Planctomycetes and their phenomic and genomic characterization uncovers novel biology.</title>
        <authorList>
            <person name="Wiegand S."/>
            <person name="Jogler M."/>
            <person name="Boedeker C."/>
            <person name="Pinto D."/>
            <person name="Vollmers J."/>
            <person name="Rivas-Marin E."/>
            <person name="Kohn T."/>
            <person name="Peeters S.H."/>
            <person name="Heuer A."/>
            <person name="Rast P."/>
            <person name="Oberbeckmann S."/>
            <person name="Bunk B."/>
            <person name="Jeske O."/>
            <person name="Meyerdierks A."/>
            <person name="Storesund J.E."/>
            <person name="Kallscheuer N."/>
            <person name="Luecker S."/>
            <person name="Lage O.M."/>
            <person name="Pohl T."/>
            <person name="Merkel B.J."/>
            <person name="Hornburger P."/>
            <person name="Mueller R.-W."/>
            <person name="Bruemmer F."/>
            <person name="Labrenz M."/>
            <person name="Spormann A.M."/>
            <person name="Op Den Camp H."/>
            <person name="Overmann J."/>
            <person name="Amann R."/>
            <person name="Jetten M.S.M."/>
            <person name="Mascher T."/>
            <person name="Medema M.H."/>
            <person name="Devos D.P."/>
            <person name="Kaster A.-K."/>
            <person name="Ovreas L."/>
            <person name="Rohde M."/>
            <person name="Galperin M.Y."/>
            <person name="Jogler C."/>
        </authorList>
    </citation>
    <scope>NUCLEOTIDE SEQUENCE [LARGE SCALE GENOMIC DNA]</scope>
    <source>
        <strain evidence="2 3">LF1</strain>
    </source>
</reference>
<sequence precursor="true">MNQMLLLSASLAALIPLCGPGVASEPKSNQQVWAAVTKLPQATKESQRYHVQITSGVRFGLLSAITEALPADNGNIVVRSSEDDLELVFSSNPILVLRIDDGIATIAPDEQFPYSVTSKLAGALKSNGIPRVYFSAVNELLKPLPQLKQSGNFSDSPFERRFALRGPKPVKRVQQ</sequence>
<keyword evidence="3" id="KW-1185">Reference proteome</keyword>
<comment type="caution">
    <text evidence="2">The sequence shown here is derived from an EMBL/GenBank/DDBJ whole genome shotgun (WGS) entry which is preliminary data.</text>
</comment>
<evidence type="ECO:0000313" key="2">
    <source>
        <dbReference type="EMBL" id="KAA1257056.1"/>
    </source>
</evidence>
<name>A0A5B1C951_9BACT</name>
<dbReference type="AlphaFoldDB" id="A0A5B1C951"/>
<dbReference type="OrthoDB" id="9981775at2"/>
<proteinExistence type="predicted"/>
<keyword evidence="1" id="KW-0732">Signal</keyword>
<feature type="signal peptide" evidence="1">
    <location>
        <begin position="1"/>
        <end position="23"/>
    </location>
</feature>
<organism evidence="2 3">
    <name type="scientific">Rubripirellula obstinata</name>
    <dbReference type="NCBI Taxonomy" id="406547"/>
    <lineage>
        <taxon>Bacteria</taxon>
        <taxon>Pseudomonadati</taxon>
        <taxon>Planctomycetota</taxon>
        <taxon>Planctomycetia</taxon>
        <taxon>Pirellulales</taxon>
        <taxon>Pirellulaceae</taxon>
        <taxon>Rubripirellula</taxon>
    </lineage>
</organism>